<feature type="compositionally biased region" description="Low complexity" evidence="2">
    <location>
        <begin position="509"/>
        <end position="523"/>
    </location>
</feature>
<feature type="coiled-coil region" evidence="1">
    <location>
        <begin position="646"/>
        <end position="719"/>
    </location>
</feature>
<dbReference type="PROSITE" id="PS50003">
    <property type="entry name" value="PH_DOMAIN"/>
    <property type="match status" value="2"/>
</dbReference>
<feature type="region of interest" description="Disordered" evidence="2">
    <location>
        <begin position="312"/>
        <end position="332"/>
    </location>
</feature>
<organism evidence="4 5">
    <name type="scientific">Clunio marinus</name>
    <dbReference type="NCBI Taxonomy" id="568069"/>
    <lineage>
        <taxon>Eukaryota</taxon>
        <taxon>Metazoa</taxon>
        <taxon>Ecdysozoa</taxon>
        <taxon>Arthropoda</taxon>
        <taxon>Hexapoda</taxon>
        <taxon>Insecta</taxon>
        <taxon>Pterygota</taxon>
        <taxon>Neoptera</taxon>
        <taxon>Endopterygota</taxon>
        <taxon>Diptera</taxon>
        <taxon>Nematocera</taxon>
        <taxon>Chironomoidea</taxon>
        <taxon>Chironomidae</taxon>
        <taxon>Clunio</taxon>
    </lineage>
</organism>
<dbReference type="InterPro" id="IPR052223">
    <property type="entry name" value="Actin_Cytoskeleton_Reg"/>
</dbReference>
<dbReference type="SMART" id="SM00233">
    <property type="entry name" value="PH"/>
    <property type="match status" value="2"/>
</dbReference>
<dbReference type="GO" id="GO:0015629">
    <property type="term" value="C:actin cytoskeleton"/>
    <property type="evidence" value="ECO:0007669"/>
    <property type="project" value="TreeGrafter"/>
</dbReference>
<gene>
    <name evidence="4" type="primary">putative Protein outspread</name>
    <name evidence="4" type="ORF">CLUMA_CG001432</name>
</gene>
<dbReference type="EMBL" id="CVRI01000004">
    <property type="protein sequence ID" value="CRK87636.1"/>
    <property type="molecule type" value="Genomic_DNA"/>
</dbReference>
<dbReference type="Pfam" id="PF00169">
    <property type="entry name" value="PH"/>
    <property type="match status" value="2"/>
</dbReference>
<protein>
    <submittedName>
        <fullName evidence="4">CLUMA_CG001432, isoform A</fullName>
    </submittedName>
</protein>
<evidence type="ECO:0000313" key="5">
    <source>
        <dbReference type="Proteomes" id="UP000183832"/>
    </source>
</evidence>
<feature type="compositionally biased region" description="Polar residues" evidence="2">
    <location>
        <begin position="187"/>
        <end position="198"/>
    </location>
</feature>
<evidence type="ECO:0000256" key="1">
    <source>
        <dbReference type="SAM" id="Coils"/>
    </source>
</evidence>
<feature type="domain" description="PH" evidence="3">
    <location>
        <begin position="355"/>
        <end position="451"/>
    </location>
</feature>
<name>A0A1J1HJP9_9DIPT</name>
<dbReference type="OrthoDB" id="9942268at2759"/>
<feature type="compositionally biased region" description="Basic and acidic residues" evidence="2">
    <location>
        <begin position="533"/>
        <end position="547"/>
    </location>
</feature>
<reference evidence="4 5" key="1">
    <citation type="submission" date="2015-04" db="EMBL/GenBank/DDBJ databases">
        <authorList>
            <person name="Syromyatnikov M.Y."/>
            <person name="Popov V.N."/>
        </authorList>
    </citation>
    <scope>NUCLEOTIDE SEQUENCE [LARGE SCALE GENOMIC DNA]</scope>
</reference>
<feature type="compositionally biased region" description="Basic and acidic residues" evidence="2">
    <location>
        <begin position="1910"/>
        <end position="1932"/>
    </location>
</feature>
<feature type="region of interest" description="Disordered" evidence="2">
    <location>
        <begin position="574"/>
        <end position="603"/>
    </location>
</feature>
<feature type="region of interest" description="Disordered" evidence="2">
    <location>
        <begin position="895"/>
        <end position="932"/>
    </location>
</feature>
<feature type="domain" description="PH" evidence="3">
    <location>
        <begin position="61"/>
        <end position="168"/>
    </location>
</feature>
<dbReference type="Gene3D" id="2.30.29.30">
    <property type="entry name" value="Pleckstrin-homology domain (PH domain)/Phosphotyrosine-binding domain (PTB)"/>
    <property type="match status" value="2"/>
</dbReference>
<evidence type="ECO:0000259" key="3">
    <source>
        <dbReference type="PROSITE" id="PS50003"/>
    </source>
</evidence>
<keyword evidence="5" id="KW-1185">Reference proteome</keyword>
<evidence type="ECO:0000256" key="2">
    <source>
        <dbReference type="SAM" id="MobiDB-lite"/>
    </source>
</evidence>
<feature type="region of interest" description="Disordered" evidence="2">
    <location>
        <begin position="472"/>
        <end position="559"/>
    </location>
</feature>
<feature type="region of interest" description="Disordered" evidence="2">
    <location>
        <begin position="1838"/>
        <end position="1860"/>
    </location>
</feature>
<dbReference type="GO" id="GO:0051015">
    <property type="term" value="F:actin filament binding"/>
    <property type="evidence" value="ECO:0007669"/>
    <property type="project" value="TreeGrafter"/>
</dbReference>
<feature type="compositionally biased region" description="Low complexity" evidence="2">
    <location>
        <begin position="584"/>
        <end position="597"/>
    </location>
</feature>
<feature type="compositionally biased region" description="Basic and acidic residues" evidence="2">
    <location>
        <begin position="1942"/>
        <end position="1954"/>
    </location>
</feature>
<accession>A0A1J1HJP9</accession>
<dbReference type="STRING" id="568069.A0A1J1HJP9"/>
<proteinExistence type="predicted"/>
<evidence type="ECO:0000313" key="4">
    <source>
        <dbReference type="EMBL" id="CRK87636.1"/>
    </source>
</evidence>
<feature type="compositionally biased region" description="Basic and acidic residues" evidence="2">
    <location>
        <begin position="1838"/>
        <end position="1849"/>
    </location>
</feature>
<sequence length="1954" mass="225676">MLSNNNRCIAECRKFSPNIFNKNKCTLCFGKREEHNPAALDYNRATSSDGEDIEETKASRKISKCGYLFVAPHDWDWGNPLYRTKRWQRRWFVLFDDGELTYSVDESPETIPQASINMSDVIEVADAEQITGHINSILIQTPDRSTFVKGTCQEESKWWYNVLVQLVKSKVRHHKRNAFLKGQNQKFYSDQPISSKSPPTRDKLQPENKAQVRGRSRETDTTDSPTLFYEDVIRDEKLKDIANKITNISSQEKDRKNRWTLNEAQLDETPTRDEMNNKQKRPQSLSIVSSAPSIISVVKKKTNKNTTEVINYRKNSSQSHERGDPDGDCGMEDSPASYCNKTSELRVKLPSEEILHSKSGWLMKEDHQEWSKYWFSLKGGGLFYYRDPSAEERGVLDGVLDVNSITSIKEITTNRNHAFQLTTWDNKRLNLSSVTSNVKNNWINALRNASGLVDNTINQTLDEQAINKKIETSETTPSTSRSFKKLEMPSFQDENGISVEKKPKHSLISSPVTPVTTTSSNNNQRPILFSSDEEYKTASEGGRRESIDWGSPLSPSNPIQITLSHAKENKIRSNLRNNLHKRSLSSPPTSRRSTIDSSVDDFPPLQEEHAANLENELKVRLMMTEKKLSQMHDEARERDRRMMELVATLEKTEMELTARRKESEEMKEKLLKELMEHREGAKKVVNKLNEELVESKSKITEVENQLQRGIEENDALYRKLRNIETAVPSTSTTSLISNANKATSDRIRRMDSFSDLTCLNDVDPDDLDKESLVSEYLELKQRFEKVVNELKMMKRELRESYSSYDNLDLAHSSLRQELERKQNENQMRTKMMADRIQDMTNKYAAAEKQVRSLKQKLMKSERKRTSSLKGKETLQLQKELEDKVMELEGKFEMNLDVDMPSPSNCSLRASPSRCETPEKRSTTKLRRKSLDSLSSQPMQLLVRLNALEKKLESNSSNLSLSTISSDSTNTQKTSEQLHECLRSLENVITSSRSLLEDGLQQIHHHNKMSRSRCPETMRVEQLLVESVKMLSECQPTTTTTVTATSQPTNDEIIQETGSVKVALLQLESQLKAKLSELLKQRRILRETNKLTRKKDLELLAERMAFESVCFGKLRDSLCRADQVDKFVDHQTKCEIAETTQLMALLKAKLCGKSVTTKNSGSLDVLAQVLARRLLLTASKLEQMNEMVTLSPFPATVDHNFMEDLLRQQNELGLITKRYKINTIENLAYDLAAETLNYISANSTVQGAVQEAWRYAQETVNAELIQYEISHIMKKTAKRYENTLAPSFGYALTSQERISFEMFADAVQDSLRKEMESTIAQLTECYEENLTKMKQGQWRLHLEQERKASEGRQLLIEFADIIAQKALIDARIAVIRGDSINSNVHVEPAVERTFHSLASMQKYESLFVELSEDMDISNTDDILAEADFNFMFKNFAFAFNINKQEINDLSNVVIKIEEILLQLHNKLDPTVDVNHQHHQNLHLDNIKNISTKLNEFYQMSEKLMFAVNKMLSMPCQECDKMQEAIIEISNQHDEEIDNLKRNHSEEILSINVQIDEQRALVKQLRYELSCMESKCHDKTKQSSELMQQLSEMNTKFWHCKEKLEDVTEKLCNDKEQISEMKMNFDRLYEQFNHEHEMNRNLQHKLELIELETAEKIDRLHQFYQEQLTSDQAERDRTADEEDLRQKYQNEIEQLRTLCEKGLSAMESSHKRIISDLEAKHKSEIQRLLNEKETALAEETQATLQALESMRKAHQNEVQREVNRFKQEFLRKFNSENREHLESLAAYKEEKELEEVRQEILSLSEKYSQKCVEAISLEEKLRNSQQKLRHAQQIIHNYELKSRNLRPNHDENENETDSFNFSKTEDSLLMESLNSKIDSLPTSPCAPRDESKEAILNLPLIPIVKVKAELHHRAKSSDGSRLEFSHSRDDDNHSIPDAPSSPLELKEMERSFELEI</sequence>
<dbReference type="SUPFAM" id="SSF50729">
    <property type="entry name" value="PH domain-like"/>
    <property type="match status" value="2"/>
</dbReference>
<feature type="coiled-coil region" evidence="1">
    <location>
        <begin position="769"/>
        <end position="863"/>
    </location>
</feature>
<dbReference type="InterPro" id="IPR011993">
    <property type="entry name" value="PH-like_dom_sf"/>
</dbReference>
<feature type="region of interest" description="Disordered" evidence="2">
    <location>
        <begin position="187"/>
        <end position="226"/>
    </location>
</feature>
<keyword evidence="1" id="KW-0175">Coiled coil</keyword>
<dbReference type="PANTHER" id="PTHR17271:SF1">
    <property type="entry name" value="PROTEIN OUTSPREAD"/>
    <property type="match status" value="1"/>
</dbReference>
<dbReference type="Proteomes" id="UP000183832">
    <property type="component" value="Unassembled WGS sequence"/>
</dbReference>
<dbReference type="PANTHER" id="PTHR17271">
    <property type="entry name" value="PLECKSTRIN HOMOLOGY PH DOMAIN-CONTAINING PROTEIN"/>
    <property type="match status" value="1"/>
</dbReference>
<feature type="region of interest" description="Disordered" evidence="2">
    <location>
        <begin position="1910"/>
        <end position="1954"/>
    </location>
</feature>
<dbReference type="InterPro" id="IPR001849">
    <property type="entry name" value="PH_domain"/>
</dbReference>